<sequence length="1162" mass="123761">MVSLSSKNRIIGFSVAGLADDALLPVRLQGREAIDELFEFQLELVAPSESPPLEFASLLGKQVTLTLGQSSSEPRTIHGIIREFAEEASRSTPLRYYRAIVVPRLWLLTQTRDCRLFHDISVHDVLAQVLEQFHIPASFKLSEQHPTRKSITMFDQSYFEFARDLAHEEGIFWYFDHQGDSEKVVFADNSLALSAQSPGASLPFNDLTTHPLEGPRILRLSKRQALCPSRVTLGDHAFQLNDAELSASKSTESTVMIGKATHTIGSWPGGELERYDCRAGSARMIEEVGLSGSLETSQLNEHQPTIERFAALRMREEVTASLTIEGESNAAPLTPGYLVDVTEGDSFDGAYLVRSVEHRATQGSYLAGDRDQELREVGYENSFRLHPKNVLYVPPYRATTGTTTAWNTAPATSTQSHGKGERTSLHSATVQGPRAGHPFTDKYGRVQVKPHWSRKNDETTHWARVLQHWAGSSRGIQSIPRAGDEVIIAMLHDDWDSLVVIGSVHSAANPAAVTLPEHSYLTTTRTKGLGDSAEQTLQWTDDAVGGLGHTASDYLYRSSQRSINNHAQEVTSLSNARMVVGGGPKNRYVPPQKPWQSGSGSGASGLSPLLPSGVPGTEFTWGLGEPPTPGTTSILPTHRGSGLGGESTGPASFTGPANEEGDVFADMALIWGMKQEGVAGFWEELTLGIHKLTVLDPLGFVGETEKFGSAWGALIGLGASSGVLGWLFGSIPGIGDSEEIEDYASFIAAYLMAGPWVHGNVAAIFGTTTSILYGPNVKYVRGSKHEKSYKISDFPGVLKALTIAYLVSVIGQRLANYWLPSDDPVSSARWGFLIEATQLLIISAITNYEVIFQKPDPDKAAKMSDLKRFESIANVDAKIAAQTQEMNKVATNLKNQMMDLKASLNNVGGAGGGQGVGPSLLDAAGSSESDGVDLRVEGLYSVSATTGVTITSYTPDTSADYELGSCGVIISSRAAADSGGATIVQGDTGVYLLAGEAPSIASVLVGQTLEMPSVSISTTPEGTISLYVGEEEPPAAIRAIQLTAEETTISDDTVIQLKVPASAAVCSITLSDASIIIRAGEATFEISEEGIAVESPTISLTGDVTINGAVDINGVTAVEGAVNITGDLSVEGASNVVGDASVEGDFAVVGLAEGTAPWIPPL</sequence>
<dbReference type="Gene3D" id="3.55.50.10">
    <property type="entry name" value="Baseplate protein-like domains"/>
    <property type="match status" value="1"/>
</dbReference>
<dbReference type="Pfam" id="PF04717">
    <property type="entry name" value="Phage_base_V"/>
    <property type="match status" value="1"/>
</dbReference>
<feature type="domain" description="Gp5/Type VI secretion system Vgr protein OB-fold" evidence="2">
    <location>
        <begin position="441"/>
        <end position="505"/>
    </location>
</feature>
<organism evidence="3 4">
    <name type="scientific">Kolteria novifilia</name>
    <dbReference type="NCBI Taxonomy" id="2527975"/>
    <lineage>
        <taxon>Bacteria</taxon>
        <taxon>Pseudomonadati</taxon>
        <taxon>Planctomycetota</taxon>
        <taxon>Planctomycetia</taxon>
        <taxon>Kolteriales</taxon>
        <taxon>Kolteriaceae</taxon>
        <taxon>Kolteria</taxon>
    </lineage>
</organism>
<dbReference type="OrthoDB" id="9762420at2"/>
<dbReference type="KEGG" id="knv:Pan216_05070"/>
<dbReference type="Gene3D" id="2.30.110.50">
    <property type="match status" value="1"/>
</dbReference>
<feature type="region of interest" description="Disordered" evidence="1">
    <location>
        <begin position="583"/>
        <end position="657"/>
    </location>
</feature>
<evidence type="ECO:0000259" key="2">
    <source>
        <dbReference type="Pfam" id="PF04717"/>
    </source>
</evidence>
<dbReference type="InterPro" id="IPR006533">
    <property type="entry name" value="T6SS_Vgr_RhsGE"/>
</dbReference>
<reference evidence="3 4" key="1">
    <citation type="submission" date="2019-02" db="EMBL/GenBank/DDBJ databases">
        <title>Deep-cultivation of Planctomycetes and their phenomic and genomic characterization uncovers novel biology.</title>
        <authorList>
            <person name="Wiegand S."/>
            <person name="Jogler M."/>
            <person name="Boedeker C."/>
            <person name="Pinto D."/>
            <person name="Vollmers J."/>
            <person name="Rivas-Marin E."/>
            <person name="Kohn T."/>
            <person name="Peeters S.H."/>
            <person name="Heuer A."/>
            <person name="Rast P."/>
            <person name="Oberbeckmann S."/>
            <person name="Bunk B."/>
            <person name="Jeske O."/>
            <person name="Meyerdierks A."/>
            <person name="Storesund J.E."/>
            <person name="Kallscheuer N."/>
            <person name="Luecker S."/>
            <person name="Lage O.M."/>
            <person name="Pohl T."/>
            <person name="Merkel B.J."/>
            <person name="Hornburger P."/>
            <person name="Mueller R.-W."/>
            <person name="Bruemmer F."/>
            <person name="Labrenz M."/>
            <person name="Spormann A.M."/>
            <person name="Op den Camp H."/>
            <person name="Overmann J."/>
            <person name="Amann R."/>
            <person name="Jetten M.S.M."/>
            <person name="Mascher T."/>
            <person name="Medema M.H."/>
            <person name="Devos D.P."/>
            <person name="Kaster A.-K."/>
            <person name="Ovreas L."/>
            <person name="Rohde M."/>
            <person name="Galperin M.Y."/>
            <person name="Jogler C."/>
        </authorList>
    </citation>
    <scope>NUCLEOTIDE SEQUENCE [LARGE SCALE GENOMIC DNA]</scope>
    <source>
        <strain evidence="3 4">Pan216</strain>
    </source>
</reference>
<accession>A0A518AY70</accession>
<dbReference type="AlphaFoldDB" id="A0A518AY70"/>
<feature type="compositionally biased region" description="Low complexity" evidence="1">
    <location>
        <begin position="604"/>
        <end position="616"/>
    </location>
</feature>
<evidence type="ECO:0000313" key="4">
    <source>
        <dbReference type="Proteomes" id="UP000317093"/>
    </source>
</evidence>
<proteinExistence type="predicted"/>
<name>A0A518AY70_9BACT</name>
<evidence type="ECO:0000256" key="1">
    <source>
        <dbReference type="SAM" id="MobiDB-lite"/>
    </source>
</evidence>
<protein>
    <submittedName>
        <fullName evidence="3">Phage-related baseplate assembly protein</fullName>
    </submittedName>
</protein>
<dbReference type="InterPro" id="IPR006531">
    <property type="entry name" value="Gp5/Vgr_OB"/>
</dbReference>
<evidence type="ECO:0000313" key="3">
    <source>
        <dbReference type="EMBL" id="QDU59675.1"/>
    </source>
</evidence>
<dbReference type="NCBIfam" id="TIGR01646">
    <property type="entry name" value="vgr_GE"/>
    <property type="match status" value="1"/>
</dbReference>
<dbReference type="InterPro" id="IPR037026">
    <property type="entry name" value="Vgr_OB-fold_dom_sf"/>
</dbReference>
<dbReference type="SUPFAM" id="SSF69255">
    <property type="entry name" value="gp5 N-terminal domain-like"/>
    <property type="match status" value="1"/>
</dbReference>
<keyword evidence="4" id="KW-1185">Reference proteome</keyword>
<dbReference type="SUPFAM" id="SSF69279">
    <property type="entry name" value="Phage tail proteins"/>
    <property type="match status" value="2"/>
</dbReference>
<dbReference type="RefSeq" id="WP_145254328.1">
    <property type="nucleotide sequence ID" value="NZ_CP036279.1"/>
</dbReference>
<dbReference type="EMBL" id="CP036279">
    <property type="protein sequence ID" value="QDU59675.1"/>
    <property type="molecule type" value="Genomic_DNA"/>
</dbReference>
<gene>
    <name evidence="3" type="ORF">Pan216_05070</name>
</gene>
<dbReference type="Gene3D" id="2.40.50.230">
    <property type="entry name" value="Gp5 N-terminal domain"/>
    <property type="match status" value="1"/>
</dbReference>
<dbReference type="Gene3D" id="4.10.220.110">
    <property type="match status" value="1"/>
</dbReference>
<dbReference type="Proteomes" id="UP000317093">
    <property type="component" value="Chromosome"/>
</dbReference>
<dbReference type="Pfam" id="PF05954">
    <property type="entry name" value="Phage_GPD"/>
    <property type="match status" value="1"/>
</dbReference>